<accession>A0A430LNB2</accession>
<dbReference type="EMBL" id="MIKF01000128">
    <property type="protein sequence ID" value="RTE77191.1"/>
    <property type="molecule type" value="Genomic_DNA"/>
</dbReference>
<dbReference type="Proteomes" id="UP000287124">
    <property type="component" value="Unassembled WGS sequence"/>
</dbReference>
<feature type="compositionally biased region" description="Basic and acidic residues" evidence="1">
    <location>
        <begin position="46"/>
        <end position="70"/>
    </location>
</feature>
<reference evidence="2 3" key="1">
    <citation type="submission" date="2017-06" db="EMBL/GenBank/DDBJ databases">
        <title>Comparative genomic analysis of Ambrosia Fusariam Clade fungi.</title>
        <authorList>
            <person name="Stajich J.E."/>
            <person name="Carrillo J."/>
            <person name="Kijimoto T."/>
            <person name="Eskalen A."/>
            <person name="O'Donnell K."/>
            <person name="Kasson M."/>
        </authorList>
    </citation>
    <scope>NUCLEOTIDE SEQUENCE [LARGE SCALE GENOMIC DNA]</scope>
    <source>
        <strain evidence="2 3">UCR1854</strain>
    </source>
</reference>
<proteinExistence type="predicted"/>
<feature type="region of interest" description="Disordered" evidence="1">
    <location>
        <begin position="1"/>
        <end position="27"/>
    </location>
</feature>
<feature type="compositionally biased region" description="Basic and acidic residues" evidence="1">
    <location>
        <begin position="9"/>
        <end position="27"/>
    </location>
</feature>
<comment type="caution">
    <text evidence="2">The sequence shown here is derived from an EMBL/GenBank/DDBJ whole genome shotgun (WGS) entry which is preliminary data.</text>
</comment>
<evidence type="ECO:0000313" key="2">
    <source>
        <dbReference type="EMBL" id="RTE77191.1"/>
    </source>
</evidence>
<dbReference type="AlphaFoldDB" id="A0A430LNB2"/>
<evidence type="ECO:0000256" key="1">
    <source>
        <dbReference type="SAM" id="MobiDB-lite"/>
    </source>
</evidence>
<protein>
    <submittedName>
        <fullName evidence="2">Uncharacterized protein</fullName>
    </submittedName>
</protein>
<gene>
    <name evidence="2" type="ORF">BHE90_008309</name>
</gene>
<organism evidence="2 3">
    <name type="scientific">Fusarium euwallaceae</name>
    <dbReference type="NCBI Taxonomy" id="1147111"/>
    <lineage>
        <taxon>Eukaryota</taxon>
        <taxon>Fungi</taxon>
        <taxon>Dikarya</taxon>
        <taxon>Ascomycota</taxon>
        <taxon>Pezizomycotina</taxon>
        <taxon>Sordariomycetes</taxon>
        <taxon>Hypocreomycetidae</taxon>
        <taxon>Hypocreales</taxon>
        <taxon>Nectriaceae</taxon>
        <taxon>Fusarium</taxon>
        <taxon>Fusarium solani species complex</taxon>
    </lineage>
</organism>
<feature type="region of interest" description="Disordered" evidence="1">
    <location>
        <begin position="46"/>
        <end position="76"/>
    </location>
</feature>
<evidence type="ECO:0000313" key="3">
    <source>
        <dbReference type="Proteomes" id="UP000287124"/>
    </source>
</evidence>
<keyword evidence="3" id="KW-1185">Reference proteome</keyword>
<name>A0A430LNB2_9HYPO</name>
<sequence length="113" mass="12259">MFIVDDTSSDSRMDNKAAEKAGADKQKIQKGPKNFCERLAIHGGRGDDRARSALERVSEASAELSKHSDTGAKSQPEFVPLIAPGTLWDETYTCVCSGHSGWQIDTGLSFLEV</sequence>